<reference evidence="2 3" key="1">
    <citation type="journal article" date="2019" name="Commun. Biol.">
        <title>The bagworm genome reveals a unique fibroin gene that provides high tensile strength.</title>
        <authorList>
            <person name="Kono N."/>
            <person name="Nakamura H."/>
            <person name="Ohtoshi R."/>
            <person name="Tomita M."/>
            <person name="Numata K."/>
            <person name="Arakawa K."/>
        </authorList>
    </citation>
    <scope>NUCLEOTIDE SEQUENCE [LARGE SCALE GENOMIC DNA]</scope>
</reference>
<sequence length="307" mass="33777">MRALERRRESNGSKEIPARTSTFAPAARDATTSYNSQTGSRSPASCARILFLVAHRLFLVKRHTEAARWIRTVGMYRVPRCRCSCSFRGKRVCVRATSPAWLGTSCRAETCVMHSPEGEGGDRQADGGATEVLHQNKSSRRRPAAPAYYRPRTTTECGLFIDYPKTVYLKRYSNAVNIILYFLEFTCSYAGSPSPFKGQPAATPTRVPTCAPRPAARAGRGAGVLVSNRLDRTEWSCVTLLEPPSPRRCAVSAGDLWFQIRGLGIEPSVRLMHFSGYRTEAVVTAATAASLTARCPLQSARMVFNST</sequence>
<evidence type="ECO:0000313" key="2">
    <source>
        <dbReference type="EMBL" id="GBP54144.1"/>
    </source>
</evidence>
<dbReference type="AlphaFoldDB" id="A0A4C1WVQ4"/>
<dbReference type="EMBL" id="BGZK01000640">
    <property type="protein sequence ID" value="GBP54144.1"/>
    <property type="molecule type" value="Genomic_DNA"/>
</dbReference>
<evidence type="ECO:0000313" key="3">
    <source>
        <dbReference type="Proteomes" id="UP000299102"/>
    </source>
</evidence>
<protein>
    <submittedName>
        <fullName evidence="2">Uncharacterized protein</fullName>
    </submittedName>
</protein>
<dbReference type="Proteomes" id="UP000299102">
    <property type="component" value="Unassembled WGS sequence"/>
</dbReference>
<name>A0A4C1WVQ4_EUMVA</name>
<evidence type="ECO:0000256" key="1">
    <source>
        <dbReference type="SAM" id="MobiDB-lite"/>
    </source>
</evidence>
<organism evidence="2 3">
    <name type="scientific">Eumeta variegata</name>
    <name type="common">Bagworm moth</name>
    <name type="synonym">Eumeta japonica</name>
    <dbReference type="NCBI Taxonomy" id="151549"/>
    <lineage>
        <taxon>Eukaryota</taxon>
        <taxon>Metazoa</taxon>
        <taxon>Ecdysozoa</taxon>
        <taxon>Arthropoda</taxon>
        <taxon>Hexapoda</taxon>
        <taxon>Insecta</taxon>
        <taxon>Pterygota</taxon>
        <taxon>Neoptera</taxon>
        <taxon>Endopterygota</taxon>
        <taxon>Lepidoptera</taxon>
        <taxon>Glossata</taxon>
        <taxon>Ditrysia</taxon>
        <taxon>Tineoidea</taxon>
        <taxon>Psychidae</taxon>
        <taxon>Oiketicinae</taxon>
        <taxon>Eumeta</taxon>
    </lineage>
</organism>
<accession>A0A4C1WVQ4</accession>
<keyword evidence="3" id="KW-1185">Reference proteome</keyword>
<gene>
    <name evidence="2" type="ORF">EVAR_46510_1</name>
</gene>
<comment type="caution">
    <text evidence="2">The sequence shown here is derived from an EMBL/GenBank/DDBJ whole genome shotgun (WGS) entry which is preliminary data.</text>
</comment>
<proteinExistence type="predicted"/>
<feature type="region of interest" description="Disordered" evidence="1">
    <location>
        <begin position="1"/>
        <end position="22"/>
    </location>
</feature>
<feature type="compositionally biased region" description="Basic and acidic residues" evidence="1">
    <location>
        <begin position="1"/>
        <end position="12"/>
    </location>
</feature>